<dbReference type="RefSeq" id="WP_099911346.1">
    <property type="nucleotide sequence ID" value="NZ_AWWI01000090.1"/>
</dbReference>
<dbReference type="AlphaFoldDB" id="A0A2G8RDT9"/>
<evidence type="ECO:0000313" key="2">
    <source>
        <dbReference type="Proteomes" id="UP000231259"/>
    </source>
</evidence>
<proteinExistence type="predicted"/>
<dbReference type="Proteomes" id="UP000231259">
    <property type="component" value="Unassembled WGS sequence"/>
</dbReference>
<name>A0A2G8RDT9_9RHOB</name>
<evidence type="ECO:0000313" key="1">
    <source>
        <dbReference type="EMBL" id="PIL19734.1"/>
    </source>
</evidence>
<sequence>MTPFDPFADALIAAHRSGMRSAPDGAVPTTVAEAYYVQSRVIAALGHVAGFKVGLKPGEAAIMAPIRAQHALPSGATVALGDRMGIELEVGWKIIAPLPAPGSDDFDAALERCVQPVPVIELVDTRLSGPLAEDAIAKLADFQINYGLIVGPPLTDWDGRDFGTVTGRMQAGESLFLDGPTEVPGGSALATLKALIAAIGDHCGGLRVGQFVITGSLHPLSYVDAAGEVTGHIDGLGAVSFTLS</sequence>
<dbReference type="GO" id="GO:0005737">
    <property type="term" value="C:cytoplasm"/>
    <property type="evidence" value="ECO:0007669"/>
    <property type="project" value="TreeGrafter"/>
</dbReference>
<dbReference type="Gene3D" id="3.90.850.10">
    <property type="entry name" value="Fumarylacetoacetase-like, C-terminal domain"/>
    <property type="match status" value="1"/>
</dbReference>
<protein>
    <recommendedName>
        <fullName evidence="3">Fumarylacetoacetase-like C-terminal domain-containing protein</fullName>
    </recommendedName>
</protein>
<dbReference type="SUPFAM" id="SSF56529">
    <property type="entry name" value="FAH"/>
    <property type="match status" value="1"/>
</dbReference>
<comment type="caution">
    <text evidence="1">The sequence shown here is derived from an EMBL/GenBank/DDBJ whole genome shotgun (WGS) entry which is preliminary data.</text>
</comment>
<dbReference type="OrthoDB" id="9792137at2"/>
<accession>A0A2G8RDT9</accession>
<keyword evidence="2" id="KW-1185">Reference proteome</keyword>
<dbReference type="InterPro" id="IPR050772">
    <property type="entry name" value="Hydratase-Decarb/MhpD_sf"/>
</dbReference>
<organism evidence="1 2">
    <name type="scientific">Puniceibacterium antarcticum</name>
    <dbReference type="NCBI Taxonomy" id="1206336"/>
    <lineage>
        <taxon>Bacteria</taxon>
        <taxon>Pseudomonadati</taxon>
        <taxon>Pseudomonadota</taxon>
        <taxon>Alphaproteobacteria</taxon>
        <taxon>Rhodobacterales</taxon>
        <taxon>Paracoccaceae</taxon>
        <taxon>Puniceibacterium</taxon>
    </lineage>
</organism>
<reference evidence="1 2" key="1">
    <citation type="submission" date="2013-09" db="EMBL/GenBank/DDBJ databases">
        <title>Genome sequencing of Phaeobacter antarcticus sp. nov. SM1211.</title>
        <authorList>
            <person name="Zhang X.-Y."/>
            <person name="Liu C."/>
            <person name="Chen X.-L."/>
            <person name="Xie B.-B."/>
            <person name="Qin Q.-L."/>
            <person name="Rong J.-C."/>
            <person name="Zhang Y.-Z."/>
        </authorList>
    </citation>
    <scope>NUCLEOTIDE SEQUENCE [LARGE SCALE GENOMIC DNA]</scope>
    <source>
        <strain evidence="1 2">SM1211</strain>
    </source>
</reference>
<dbReference type="EMBL" id="AWWI01000090">
    <property type="protein sequence ID" value="PIL19734.1"/>
    <property type="molecule type" value="Genomic_DNA"/>
</dbReference>
<dbReference type="GO" id="GO:0008684">
    <property type="term" value="F:2-oxopent-4-enoate hydratase activity"/>
    <property type="evidence" value="ECO:0007669"/>
    <property type="project" value="TreeGrafter"/>
</dbReference>
<dbReference type="PANTHER" id="PTHR30143">
    <property type="entry name" value="ACID HYDRATASE"/>
    <property type="match status" value="1"/>
</dbReference>
<gene>
    <name evidence="1" type="ORF">P775_13290</name>
</gene>
<evidence type="ECO:0008006" key="3">
    <source>
        <dbReference type="Google" id="ProtNLM"/>
    </source>
</evidence>
<dbReference type="PANTHER" id="PTHR30143:SF0">
    <property type="entry name" value="2-KETO-4-PENTENOATE HYDRATASE"/>
    <property type="match status" value="1"/>
</dbReference>
<dbReference type="InterPro" id="IPR036663">
    <property type="entry name" value="Fumarylacetoacetase_C_sf"/>
</dbReference>